<dbReference type="Gene3D" id="2.60.120.10">
    <property type="entry name" value="Jelly Rolls"/>
    <property type="match status" value="1"/>
</dbReference>
<dbReference type="CDD" id="cd02231">
    <property type="entry name" value="cupin_BLL6423-like"/>
    <property type="match status" value="1"/>
</dbReference>
<sequence length="181" mass="19334">MKGHDAMTIEPRLIVTGREADGTSVFVTDEPADPTTIAAFPGTFYLMWGTDDGGTTVGTEPQEPKVFPFFPGPGGTRALFLRFAPHSSEPAGDPEAIAAEGAEKLPGLLDVFEPDNPGMHTTDSIDYGICLEGELHLELDDGKEVKLVPGTLVVQQGTRHAWHNKSDTPALMCYVLIGAGR</sequence>
<dbReference type="InterPro" id="IPR013096">
    <property type="entry name" value="Cupin_2"/>
</dbReference>
<dbReference type="InterPro" id="IPR011051">
    <property type="entry name" value="RmlC_Cupin_sf"/>
</dbReference>
<reference evidence="2 3" key="1">
    <citation type="submission" date="2019-06" db="EMBL/GenBank/DDBJ databases">
        <title>Sequencing the genomes of 1000 actinobacteria strains.</title>
        <authorList>
            <person name="Klenk H.-P."/>
        </authorList>
    </citation>
    <scope>NUCLEOTIDE SEQUENCE [LARGE SCALE GENOMIC DNA]</scope>
    <source>
        <strain evidence="2 3">DSM 102200</strain>
    </source>
</reference>
<name>A0A543C0B0_9ACTN</name>
<dbReference type="PANTHER" id="PTHR36156">
    <property type="entry name" value="SLR2101 PROTEIN"/>
    <property type="match status" value="1"/>
</dbReference>
<dbReference type="Pfam" id="PF07883">
    <property type="entry name" value="Cupin_2"/>
    <property type="match status" value="1"/>
</dbReference>
<dbReference type="EMBL" id="VFOZ01000002">
    <property type="protein sequence ID" value="TQL90513.1"/>
    <property type="molecule type" value="Genomic_DNA"/>
</dbReference>
<dbReference type="InterPro" id="IPR014710">
    <property type="entry name" value="RmlC-like_jellyroll"/>
</dbReference>
<protein>
    <submittedName>
        <fullName evidence="2">Cupin domain</fullName>
    </submittedName>
</protein>
<feature type="domain" description="Cupin type-2" evidence="1">
    <location>
        <begin position="119"/>
        <end position="172"/>
    </location>
</feature>
<gene>
    <name evidence="2" type="ORF">FB559_7818</name>
</gene>
<dbReference type="SUPFAM" id="SSF51182">
    <property type="entry name" value="RmlC-like cupins"/>
    <property type="match status" value="1"/>
</dbReference>
<accession>A0A543C0B0</accession>
<organism evidence="2 3">
    <name type="scientific">Actinoallomurus bryophytorum</name>
    <dbReference type="NCBI Taxonomy" id="1490222"/>
    <lineage>
        <taxon>Bacteria</taxon>
        <taxon>Bacillati</taxon>
        <taxon>Actinomycetota</taxon>
        <taxon>Actinomycetes</taxon>
        <taxon>Streptosporangiales</taxon>
        <taxon>Thermomonosporaceae</taxon>
        <taxon>Actinoallomurus</taxon>
    </lineage>
</organism>
<dbReference type="InterPro" id="IPR047142">
    <property type="entry name" value="OryJ/VirC-like"/>
</dbReference>
<dbReference type="PANTHER" id="PTHR36156:SF2">
    <property type="entry name" value="CUPIN TYPE-2 DOMAIN-CONTAINING PROTEIN"/>
    <property type="match status" value="1"/>
</dbReference>
<evidence type="ECO:0000313" key="3">
    <source>
        <dbReference type="Proteomes" id="UP000316096"/>
    </source>
</evidence>
<evidence type="ECO:0000259" key="1">
    <source>
        <dbReference type="Pfam" id="PF07883"/>
    </source>
</evidence>
<dbReference type="AlphaFoldDB" id="A0A543C0B0"/>
<comment type="caution">
    <text evidence="2">The sequence shown here is derived from an EMBL/GenBank/DDBJ whole genome shotgun (WGS) entry which is preliminary data.</text>
</comment>
<evidence type="ECO:0000313" key="2">
    <source>
        <dbReference type="EMBL" id="TQL90513.1"/>
    </source>
</evidence>
<proteinExistence type="predicted"/>
<dbReference type="Proteomes" id="UP000316096">
    <property type="component" value="Unassembled WGS sequence"/>
</dbReference>
<keyword evidence="3" id="KW-1185">Reference proteome</keyword>